<evidence type="ECO:0000313" key="2">
    <source>
        <dbReference type="Proteomes" id="UP001497480"/>
    </source>
</evidence>
<reference evidence="1 2" key="1">
    <citation type="submission" date="2024-03" db="EMBL/GenBank/DDBJ databases">
        <authorList>
            <person name="Martinez-Hernandez J."/>
        </authorList>
    </citation>
    <scope>NUCLEOTIDE SEQUENCE [LARGE SCALE GENOMIC DNA]</scope>
</reference>
<organism evidence="1 2">
    <name type="scientific">Lupinus luteus</name>
    <name type="common">European yellow lupine</name>
    <dbReference type="NCBI Taxonomy" id="3873"/>
    <lineage>
        <taxon>Eukaryota</taxon>
        <taxon>Viridiplantae</taxon>
        <taxon>Streptophyta</taxon>
        <taxon>Embryophyta</taxon>
        <taxon>Tracheophyta</taxon>
        <taxon>Spermatophyta</taxon>
        <taxon>Magnoliopsida</taxon>
        <taxon>eudicotyledons</taxon>
        <taxon>Gunneridae</taxon>
        <taxon>Pentapetalae</taxon>
        <taxon>rosids</taxon>
        <taxon>fabids</taxon>
        <taxon>Fabales</taxon>
        <taxon>Fabaceae</taxon>
        <taxon>Papilionoideae</taxon>
        <taxon>50 kb inversion clade</taxon>
        <taxon>genistoids sensu lato</taxon>
        <taxon>core genistoids</taxon>
        <taxon>Genisteae</taxon>
        <taxon>Lupinus</taxon>
    </lineage>
</organism>
<gene>
    <name evidence="1" type="ORF">LLUT_LOCUS11960</name>
</gene>
<evidence type="ECO:0000313" key="1">
    <source>
        <dbReference type="EMBL" id="CAL0310900.1"/>
    </source>
</evidence>
<dbReference type="AlphaFoldDB" id="A0AAV1WNG3"/>
<name>A0AAV1WNG3_LUPLU</name>
<comment type="caution">
    <text evidence="1">The sequence shown here is derived from an EMBL/GenBank/DDBJ whole genome shotgun (WGS) entry which is preliminary data.</text>
</comment>
<sequence length="66" mass="7568">MCVHTCSFTQRSISIFWPFLLDEEGYLPIGPSPAINIQLSQFPSPAIHSDQDTQHQRTLRLVHVYV</sequence>
<protein>
    <submittedName>
        <fullName evidence="1">Uncharacterized protein</fullName>
    </submittedName>
</protein>
<accession>A0AAV1WNG3</accession>
<dbReference type="Proteomes" id="UP001497480">
    <property type="component" value="Unassembled WGS sequence"/>
</dbReference>
<proteinExistence type="predicted"/>
<dbReference type="EMBL" id="CAXHTB010000008">
    <property type="protein sequence ID" value="CAL0310900.1"/>
    <property type="molecule type" value="Genomic_DNA"/>
</dbReference>
<keyword evidence="2" id="KW-1185">Reference proteome</keyword>